<evidence type="ECO:0000259" key="18">
    <source>
        <dbReference type="Pfam" id="PF12804"/>
    </source>
</evidence>
<gene>
    <name evidence="17 19" type="primary">glmU</name>
    <name evidence="19" type="ORF">RVF87_02700</name>
</gene>
<keyword evidence="8 17" id="KW-0460">Magnesium</keyword>
<comment type="subcellular location">
    <subcellularLocation>
        <location evidence="17">Cytoplasm</location>
    </subcellularLocation>
</comment>
<dbReference type="PROSITE" id="PS00101">
    <property type="entry name" value="HEXAPEP_TRANSFERASES"/>
    <property type="match status" value="1"/>
</dbReference>
<feature type="binding site" evidence="17">
    <location>
        <position position="448"/>
    </location>
    <ligand>
        <name>acetyl-CoA</name>
        <dbReference type="ChEBI" id="CHEBI:57288"/>
    </ligand>
</feature>
<evidence type="ECO:0000256" key="10">
    <source>
        <dbReference type="ARBA" id="ARBA00022984"/>
    </source>
</evidence>
<feature type="region of interest" description="Linker" evidence="17">
    <location>
        <begin position="256"/>
        <end position="276"/>
    </location>
</feature>
<dbReference type="InterPro" id="IPR038009">
    <property type="entry name" value="GlmU_C_LbH"/>
</dbReference>
<feature type="binding site" evidence="17">
    <location>
        <position position="180"/>
    </location>
    <ligand>
        <name>UDP-N-acetyl-alpha-D-glucosamine</name>
        <dbReference type="ChEBI" id="CHEBI:57705"/>
    </ligand>
</feature>
<evidence type="ECO:0000256" key="9">
    <source>
        <dbReference type="ARBA" id="ARBA00022960"/>
    </source>
</evidence>
<feature type="binding site" evidence="17">
    <location>
        <begin position="15"/>
        <end position="18"/>
    </location>
    <ligand>
        <name>UDP-N-acetyl-alpha-D-glucosamine</name>
        <dbReference type="ChEBI" id="CHEBI:57705"/>
    </ligand>
</feature>
<dbReference type="CDD" id="cd03353">
    <property type="entry name" value="LbH_GlmU_C"/>
    <property type="match status" value="1"/>
</dbReference>
<evidence type="ECO:0000256" key="15">
    <source>
        <dbReference type="ARBA" id="ARBA00048493"/>
    </source>
</evidence>
<feature type="binding site" evidence="17">
    <location>
        <begin position="91"/>
        <end position="92"/>
    </location>
    <ligand>
        <name>UDP-N-acetyl-alpha-D-glucosamine</name>
        <dbReference type="ChEBI" id="CHEBI:57705"/>
    </ligand>
</feature>
<evidence type="ECO:0000256" key="17">
    <source>
        <dbReference type="HAMAP-Rule" id="MF_01631"/>
    </source>
</evidence>
<dbReference type="InterPro" id="IPR050065">
    <property type="entry name" value="GlmU-like"/>
</dbReference>
<dbReference type="Gene3D" id="2.160.10.10">
    <property type="entry name" value="Hexapeptide repeat proteins"/>
    <property type="match status" value="1"/>
</dbReference>
<protein>
    <recommendedName>
        <fullName evidence="17">Bifunctional protein GlmU</fullName>
    </recommendedName>
    <domain>
        <recommendedName>
            <fullName evidence="17">UDP-N-acetylglucosamine pyrophosphorylase</fullName>
            <ecNumber evidence="17">2.7.7.23</ecNumber>
        </recommendedName>
        <alternativeName>
            <fullName evidence="17">N-acetylglucosamine-1-phosphate uridyltransferase</fullName>
        </alternativeName>
    </domain>
    <domain>
        <recommendedName>
            <fullName evidence="17">Glucosamine-1-phosphate N-acetyltransferase</fullName>
            <ecNumber evidence="17">2.3.1.157</ecNumber>
        </recommendedName>
    </domain>
</protein>
<comment type="function">
    <text evidence="16 17">Catalyzes the last two sequential reactions in the de novo biosynthetic pathway for UDP-N-acetylglucosamine (UDP-GlcNAc). The C-terminal domain catalyzes the transfer of acetyl group from acetyl coenzyme A to glucosamine-1-phosphate (GlcN-1-P) to produce N-acetylglucosamine-1-phosphate (GlcNAc-1-P), which is converted into UDP-GlcNAc by the transfer of uridine 5-monophosphate (from uridine 5-triphosphate), a reaction catalyzed by the N-terminal domain.</text>
</comment>
<keyword evidence="11 17" id="KW-0511">Multifunctional enzyme</keyword>
<feature type="region of interest" description="Pyrophosphorylase" evidence="17">
    <location>
        <begin position="1"/>
        <end position="255"/>
    </location>
</feature>
<feature type="binding site" evidence="17">
    <location>
        <position position="29"/>
    </location>
    <ligand>
        <name>UDP-N-acetyl-alpha-D-glucosamine</name>
        <dbReference type="ChEBI" id="CHEBI:57705"/>
    </ligand>
</feature>
<feature type="binding site" evidence="17">
    <location>
        <begin position="411"/>
        <end position="412"/>
    </location>
    <ligand>
        <name>acetyl-CoA</name>
        <dbReference type="ChEBI" id="CHEBI:57288"/>
    </ligand>
</feature>
<dbReference type="EC" id="2.3.1.157" evidence="17"/>
<keyword evidence="9 17" id="KW-0133">Cell shape</keyword>
<keyword evidence="3 17" id="KW-0963">Cytoplasm</keyword>
<feature type="binding site" evidence="17">
    <location>
        <position position="402"/>
    </location>
    <ligand>
        <name>UDP-N-acetyl-alpha-D-glucosamine</name>
        <dbReference type="ChEBI" id="CHEBI:57705"/>
    </ligand>
</feature>
<evidence type="ECO:0000256" key="4">
    <source>
        <dbReference type="ARBA" id="ARBA00022679"/>
    </source>
</evidence>
<dbReference type="InterPro" id="IPR005882">
    <property type="entry name" value="Bifunctional_GlmU"/>
</dbReference>
<feature type="binding site" evidence="17">
    <location>
        <position position="430"/>
    </location>
    <ligand>
        <name>acetyl-CoA</name>
        <dbReference type="ChEBI" id="CHEBI:57288"/>
    </ligand>
</feature>
<dbReference type="SUPFAM" id="SSF53448">
    <property type="entry name" value="Nucleotide-diphospho-sugar transferases"/>
    <property type="match status" value="1"/>
</dbReference>
<evidence type="ECO:0000256" key="14">
    <source>
        <dbReference type="ARBA" id="ARBA00048247"/>
    </source>
</evidence>
<evidence type="ECO:0000256" key="16">
    <source>
        <dbReference type="ARBA" id="ARBA00049628"/>
    </source>
</evidence>
<comment type="similarity">
    <text evidence="2 17">In the N-terminal section; belongs to the N-acetylglucosamine-1-phosphate uridyltransferase family.</text>
</comment>
<evidence type="ECO:0000256" key="7">
    <source>
        <dbReference type="ARBA" id="ARBA00022737"/>
    </source>
</evidence>
<feature type="binding site" evidence="17">
    <location>
        <position position="117"/>
    </location>
    <ligand>
        <name>Mg(2+)</name>
        <dbReference type="ChEBI" id="CHEBI:18420"/>
    </ligand>
</feature>
<evidence type="ECO:0000256" key="8">
    <source>
        <dbReference type="ARBA" id="ARBA00022842"/>
    </source>
</evidence>
<dbReference type="Proteomes" id="UP001479933">
    <property type="component" value="Chromosome"/>
</dbReference>
<accession>A0ABZ2U344</accession>
<dbReference type="GO" id="GO:0003977">
    <property type="term" value="F:UDP-N-acetylglucosamine diphosphorylase activity"/>
    <property type="evidence" value="ECO:0007669"/>
    <property type="project" value="UniProtKB-EC"/>
</dbReference>
<evidence type="ECO:0000256" key="6">
    <source>
        <dbReference type="ARBA" id="ARBA00022723"/>
    </source>
</evidence>
<evidence type="ECO:0000256" key="12">
    <source>
        <dbReference type="ARBA" id="ARBA00023315"/>
    </source>
</evidence>
<evidence type="ECO:0000256" key="5">
    <source>
        <dbReference type="ARBA" id="ARBA00022695"/>
    </source>
</evidence>
<evidence type="ECO:0000313" key="19">
    <source>
        <dbReference type="EMBL" id="WYY08012.1"/>
    </source>
</evidence>
<feature type="binding site" evidence="17">
    <location>
        <position position="391"/>
    </location>
    <ligand>
        <name>UDP-N-acetyl-alpha-D-glucosamine</name>
        <dbReference type="ChEBI" id="CHEBI:57705"/>
    </ligand>
</feature>
<evidence type="ECO:0000256" key="2">
    <source>
        <dbReference type="ARBA" id="ARBA00007947"/>
    </source>
</evidence>
<dbReference type="PANTHER" id="PTHR43584">
    <property type="entry name" value="NUCLEOTIDYL TRANSFERASE"/>
    <property type="match status" value="1"/>
</dbReference>
<evidence type="ECO:0000256" key="11">
    <source>
        <dbReference type="ARBA" id="ARBA00023268"/>
    </source>
</evidence>
<dbReference type="NCBIfam" id="NF010932">
    <property type="entry name" value="PRK14352.1"/>
    <property type="match status" value="1"/>
</dbReference>
<feature type="active site" description="Proton acceptor" evidence="17">
    <location>
        <position position="388"/>
    </location>
</feature>
<dbReference type="SUPFAM" id="SSF51161">
    <property type="entry name" value="Trimeric LpxA-like enzymes"/>
    <property type="match status" value="1"/>
</dbReference>
<evidence type="ECO:0000256" key="3">
    <source>
        <dbReference type="ARBA" id="ARBA00022490"/>
    </source>
</evidence>
<sequence length="495" mass="51152">MSEEPSTGSIAVIVLAAGAGTRMKSKTPKILHEIGGRSLVGHALHGAQELHPDHLIAVVSHERERVTAAIEQVAAELGRTVTIAEQDSPLGTGDAARAGMTGLPDDFTGTVIVTVADAPLLDGQTLTELIAEHRRTDGDDAAAVTLTSFIADDPTGYGRIVRAGGPGVDIATADVLAITEHKDATPAERAITEVNAGIYAFSADMLRTGIAELSTDNVQGEYYITDLVAIARAAGRPVHAFTVADPSVVAGCNDRVQLAALGAELNRRIVERHMRAGVTVVDPATTWIDVDVVLGQDVRIEPGTQLHGRCVVADDAVIGPDTTLTDVVIGDGAQVIRTHGSGAVIGAGATVGPFAYLRPGTDLGEHGKIGTFVETKNAQIGTGTKVPHLTYVGDAEIGEQTNIGASSVFVNYDGVNKHKTVIGSHCRTGSDNMFVAPLTIGDGAYTGAGTVLREDVPAGALAVSSGPQRTIPDWVVAKRPGTPAADAARDAQQNS</sequence>
<dbReference type="InterPro" id="IPR029044">
    <property type="entry name" value="Nucleotide-diphossugar_trans"/>
</dbReference>
<evidence type="ECO:0000256" key="1">
    <source>
        <dbReference type="ARBA" id="ARBA00007707"/>
    </source>
</evidence>
<keyword evidence="10 17" id="KW-0573">Peptidoglycan synthesis</keyword>
<reference evidence="19 20" key="1">
    <citation type="journal article" date="2023" name="Virus Evol.">
        <title>Computational host range prediction-The good, the bad, and the ugly.</title>
        <authorList>
            <person name="Howell A.A."/>
            <person name="Versoza C.J."/>
            <person name="Pfeifer S.P."/>
        </authorList>
    </citation>
    <scope>NUCLEOTIDE SEQUENCE [LARGE SCALE GENOMIC DNA]</scope>
    <source>
        <strain evidence="19 20">1610/1b</strain>
    </source>
</reference>
<evidence type="ECO:0000256" key="13">
    <source>
        <dbReference type="ARBA" id="ARBA00023316"/>
    </source>
</evidence>
<comment type="similarity">
    <text evidence="1 17">In the C-terminal section; belongs to the transferase hexapeptide repeat family.</text>
</comment>
<keyword evidence="12 17" id="KW-0012">Acyltransferase</keyword>
<feature type="binding site" evidence="17">
    <location>
        <position position="195"/>
    </location>
    <ligand>
        <name>UDP-N-acetyl-alpha-D-glucosamine</name>
        <dbReference type="ChEBI" id="CHEBI:57705"/>
    </ligand>
</feature>
<feature type="binding site" evidence="17">
    <location>
        <position position="358"/>
    </location>
    <ligand>
        <name>UDP-N-acetyl-alpha-D-glucosamine</name>
        <dbReference type="ChEBI" id="CHEBI:57705"/>
    </ligand>
</feature>
<keyword evidence="4 17" id="KW-0808">Transferase</keyword>
<dbReference type="NCBIfam" id="TIGR01173">
    <property type="entry name" value="glmU"/>
    <property type="match status" value="1"/>
</dbReference>
<name>A0ABZ2U344_9ACTN</name>
<dbReference type="HAMAP" id="MF_01631">
    <property type="entry name" value="GlmU"/>
    <property type="match status" value="1"/>
</dbReference>
<dbReference type="CDD" id="cd02540">
    <property type="entry name" value="GT2_GlmU_N_bac"/>
    <property type="match status" value="1"/>
</dbReference>
<keyword evidence="5 17" id="KW-0548">Nucleotidyltransferase</keyword>
<organism evidence="19 20">
    <name type="scientific">Gordonia hydrophobica</name>
    <dbReference type="NCBI Taxonomy" id="40516"/>
    <lineage>
        <taxon>Bacteria</taxon>
        <taxon>Bacillati</taxon>
        <taxon>Actinomycetota</taxon>
        <taxon>Actinomycetes</taxon>
        <taxon>Mycobacteriales</taxon>
        <taxon>Gordoniaceae</taxon>
        <taxon>Gordonia</taxon>
    </lineage>
</organism>
<comment type="catalytic activity">
    <reaction evidence="14 17">
        <text>alpha-D-glucosamine 1-phosphate + acetyl-CoA = N-acetyl-alpha-D-glucosamine 1-phosphate + CoA + H(+)</text>
        <dbReference type="Rhea" id="RHEA:13725"/>
        <dbReference type="ChEBI" id="CHEBI:15378"/>
        <dbReference type="ChEBI" id="CHEBI:57287"/>
        <dbReference type="ChEBI" id="CHEBI:57288"/>
        <dbReference type="ChEBI" id="CHEBI:57776"/>
        <dbReference type="ChEBI" id="CHEBI:58516"/>
        <dbReference type="EC" id="2.3.1.157"/>
    </reaction>
</comment>
<feature type="binding site" evidence="17">
    <location>
        <position position="253"/>
    </location>
    <ligand>
        <name>UDP-N-acetyl-alpha-D-glucosamine</name>
        <dbReference type="ChEBI" id="CHEBI:57705"/>
    </ligand>
</feature>
<feature type="binding site" evidence="17">
    <location>
        <position position="86"/>
    </location>
    <ligand>
        <name>UDP-N-acetyl-alpha-D-glucosamine</name>
        <dbReference type="ChEBI" id="CHEBI:57705"/>
    </ligand>
</feature>
<feature type="domain" description="MobA-like NTP transferase" evidence="18">
    <location>
        <begin position="12"/>
        <end position="145"/>
    </location>
</feature>
<comment type="pathway">
    <text evidence="17">Nucleotide-sugar biosynthesis; UDP-N-acetyl-alpha-D-glucosamine biosynthesis; N-acetyl-alpha-D-glucosamine 1-phosphate from alpha-D-glucosamine 6-phosphate (route II): step 2/2.</text>
</comment>
<feature type="binding site" evidence="17">
    <location>
        <position position="376"/>
    </location>
    <ligand>
        <name>UDP-N-acetyl-alpha-D-glucosamine</name>
        <dbReference type="ChEBI" id="CHEBI:57705"/>
    </ligand>
</feature>
<comment type="subunit">
    <text evidence="17">Homotrimer.</text>
</comment>
<proteinExistence type="inferred from homology"/>
<dbReference type="Gene3D" id="3.90.550.10">
    <property type="entry name" value="Spore Coat Polysaccharide Biosynthesis Protein SpsA, Chain A"/>
    <property type="match status" value="1"/>
</dbReference>
<dbReference type="InterPro" id="IPR011004">
    <property type="entry name" value="Trimer_LpxA-like_sf"/>
</dbReference>
<dbReference type="InterPro" id="IPR025877">
    <property type="entry name" value="MobA-like_NTP_Trfase"/>
</dbReference>
<feature type="binding site" evidence="17">
    <location>
        <position position="405"/>
    </location>
    <ligand>
        <name>acetyl-CoA</name>
        <dbReference type="ChEBI" id="CHEBI:57288"/>
    </ligand>
</feature>
<dbReference type="RefSeq" id="WP_066167255.1">
    <property type="nucleotide sequence ID" value="NZ_CP136137.1"/>
</dbReference>
<feature type="region of interest" description="N-acetyltransferase" evidence="17">
    <location>
        <begin position="277"/>
        <end position="495"/>
    </location>
</feature>
<feature type="binding site" evidence="17">
    <location>
        <position position="158"/>
    </location>
    <ligand>
        <name>UDP-N-acetyl-alpha-D-glucosamine</name>
        <dbReference type="ChEBI" id="CHEBI:57705"/>
    </ligand>
</feature>
<evidence type="ECO:0000313" key="20">
    <source>
        <dbReference type="Proteomes" id="UP001479933"/>
    </source>
</evidence>
<keyword evidence="20" id="KW-1185">Reference proteome</keyword>
<dbReference type="InterPro" id="IPR018357">
    <property type="entry name" value="Hexapep_transf_CS"/>
</dbReference>
<comment type="caution">
    <text evidence="17">Lacks conserved residue(s) required for the propagation of feature annotation.</text>
</comment>
<feature type="binding site" evidence="17">
    <location>
        <position position="253"/>
    </location>
    <ligand>
        <name>Mg(2+)</name>
        <dbReference type="ChEBI" id="CHEBI:18420"/>
    </ligand>
</feature>
<comment type="pathway">
    <text evidence="17">Nucleotide-sugar biosynthesis; UDP-N-acetyl-alpha-D-glucosamine biosynthesis; UDP-N-acetyl-alpha-D-glucosamine from N-acetyl-alpha-D-glucosamine 1-phosphate: step 1/1.</text>
</comment>
<dbReference type="PANTHER" id="PTHR43584:SF3">
    <property type="entry name" value="BIFUNCTIONAL PROTEIN GLMU"/>
    <property type="match status" value="1"/>
</dbReference>
<keyword evidence="7 17" id="KW-0677">Repeat</keyword>
<keyword evidence="6 17" id="KW-0479">Metal-binding</keyword>
<keyword evidence="13 17" id="KW-0961">Cell wall biogenesis/degradation</keyword>
<dbReference type="EC" id="2.7.7.23" evidence="17"/>
<comment type="cofactor">
    <cofactor evidence="17">
        <name>Mg(2+)</name>
        <dbReference type="ChEBI" id="CHEBI:18420"/>
    </cofactor>
    <text evidence="17">Binds 1 Mg(2+) ion per subunit.</text>
</comment>
<dbReference type="EMBL" id="CP136137">
    <property type="protein sequence ID" value="WYY08012.1"/>
    <property type="molecule type" value="Genomic_DNA"/>
</dbReference>
<dbReference type="Pfam" id="PF12804">
    <property type="entry name" value="NTP_transf_3"/>
    <property type="match status" value="1"/>
</dbReference>
<comment type="pathway">
    <text evidence="17">Bacterial outer membrane biogenesis; LPS lipid A biosynthesis.</text>
</comment>
<comment type="catalytic activity">
    <reaction evidence="15 17">
        <text>N-acetyl-alpha-D-glucosamine 1-phosphate + UTP + H(+) = UDP-N-acetyl-alpha-D-glucosamine + diphosphate</text>
        <dbReference type="Rhea" id="RHEA:13509"/>
        <dbReference type="ChEBI" id="CHEBI:15378"/>
        <dbReference type="ChEBI" id="CHEBI:33019"/>
        <dbReference type="ChEBI" id="CHEBI:46398"/>
        <dbReference type="ChEBI" id="CHEBI:57705"/>
        <dbReference type="ChEBI" id="CHEBI:57776"/>
        <dbReference type="EC" id="2.7.7.23"/>
    </reaction>
</comment>